<name>A0A218Y3V4_PUNGR</name>
<dbReference type="AlphaFoldDB" id="A0A218Y3V4"/>
<protein>
    <submittedName>
        <fullName evidence="2">Uncharacterized protein</fullName>
    </submittedName>
</protein>
<dbReference type="Proteomes" id="UP000197138">
    <property type="component" value="Unassembled WGS sequence"/>
</dbReference>
<evidence type="ECO:0000313" key="3">
    <source>
        <dbReference type="Proteomes" id="UP000197138"/>
    </source>
</evidence>
<accession>A0A218Y3V4</accession>
<sequence length="68" mass="6925">MMDPLGAISNSSGLCVDLGERGIGRDRRAKAGVYTREQQAAVQQGSSSCIGGGEQRPPTSSNSSGGRA</sequence>
<evidence type="ECO:0000256" key="1">
    <source>
        <dbReference type="SAM" id="MobiDB-lite"/>
    </source>
</evidence>
<comment type="caution">
    <text evidence="2">The sequence shown here is derived from an EMBL/GenBank/DDBJ whole genome shotgun (WGS) entry which is preliminary data.</text>
</comment>
<organism evidence="2 3">
    <name type="scientific">Punica granatum</name>
    <name type="common">Pomegranate</name>
    <dbReference type="NCBI Taxonomy" id="22663"/>
    <lineage>
        <taxon>Eukaryota</taxon>
        <taxon>Viridiplantae</taxon>
        <taxon>Streptophyta</taxon>
        <taxon>Embryophyta</taxon>
        <taxon>Tracheophyta</taxon>
        <taxon>Spermatophyta</taxon>
        <taxon>Magnoliopsida</taxon>
        <taxon>eudicotyledons</taxon>
        <taxon>Gunneridae</taxon>
        <taxon>Pentapetalae</taxon>
        <taxon>rosids</taxon>
        <taxon>malvids</taxon>
        <taxon>Myrtales</taxon>
        <taxon>Lythraceae</taxon>
        <taxon>Punica</taxon>
    </lineage>
</organism>
<reference evidence="3" key="1">
    <citation type="journal article" date="2017" name="Plant J.">
        <title>The pomegranate (Punica granatum L.) genome and the genomics of punicalagin biosynthesis.</title>
        <authorList>
            <person name="Qin G."/>
            <person name="Xu C."/>
            <person name="Ming R."/>
            <person name="Tang H."/>
            <person name="Guyot R."/>
            <person name="Kramer E.M."/>
            <person name="Hu Y."/>
            <person name="Yi X."/>
            <person name="Qi Y."/>
            <person name="Xu X."/>
            <person name="Gao Z."/>
            <person name="Pan H."/>
            <person name="Jian J."/>
            <person name="Tian Y."/>
            <person name="Yue Z."/>
            <person name="Xu Y."/>
        </authorList>
    </citation>
    <scope>NUCLEOTIDE SEQUENCE [LARGE SCALE GENOMIC DNA]</scope>
    <source>
        <strain evidence="3">cv. Dabenzi</strain>
    </source>
</reference>
<dbReference type="EMBL" id="MTKT01000189">
    <property type="protein sequence ID" value="OWM91546.1"/>
    <property type="molecule type" value="Genomic_DNA"/>
</dbReference>
<gene>
    <name evidence="2" type="ORF">CDL15_Pgr024870</name>
</gene>
<proteinExistence type="predicted"/>
<evidence type="ECO:0000313" key="2">
    <source>
        <dbReference type="EMBL" id="OWM91546.1"/>
    </source>
</evidence>
<feature type="region of interest" description="Disordered" evidence="1">
    <location>
        <begin position="34"/>
        <end position="68"/>
    </location>
</feature>
<feature type="compositionally biased region" description="Polar residues" evidence="1">
    <location>
        <begin position="57"/>
        <end position="68"/>
    </location>
</feature>
<feature type="compositionally biased region" description="Polar residues" evidence="1">
    <location>
        <begin position="36"/>
        <end position="49"/>
    </location>
</feature>